<accession>A0ABU3GNW3</accession>
<evidence type="ECO:0000313" key="11">
    <source>
        <dbReference type="Proteomes" id="UP001258315"/>
    </source>
</evidence>
<keyword evidence="2" id="KW-1003">Cell membrane</keyword>
<protein>
    <recommendedName>
        <fullName evidence="12">Type IV secretory system conjugative DNA transfer family protein</fullName>
    </recommendedName>
</protein>
<dbReference type="EMBL" id="JAVLVU010000001">
    <property type="protein sequence ID" value="MDT3401290.1"/>
    <property type="molecule type" value="Genomic_DNA"/>
</dbReference>
<evidence type="ECO:0000259" key="9">
    <source>
        <dbReference type="Pfam" id="PF14293"/>
    </source>
</evidence>
<keyword evidence="4 7" id="KW-1133">Transmembrane helix</keyword>
<evidence type="ECO:0000256" key="2">
    <source>
        <dbReference type="ARBA" id="ARBA00022475"/>
    </source>
</evidence>
<keyword evidence="5 7" id="KW-0472">Membrane</keyword>
<evidence type="ECO:0000313" key="10">
    <source>
        <dbReference type="EMBL" id="MDT3401290.1"/>
    </source>
</evidence>
<evidence type="ECO:0000259" key="8">
    <source>
        <dbReference type="Pfam" id="PF10412"/>
    </source>
</evidence>
<feature type="transmembrane region" description="Helical" evidence="7">
    <location>
        <begin position="57"/>
        <end position="76"/>
    </location>
</feature>
<evidence type="ECO:0000256" key="7">
    <source>
        <dbReference type="SAM" id="Phobius"/>
    </source>
</evidence>
<evidence type="ECO:0000256" key="6">
    <source>
        <dbReference type="SAM" id="MobiDB-lite"/>
    </source>
</evidence>
<dbReference type="Pfam" id="PF14293">
    <property type="entry name" value="YWFCY"/>
    <property type="match status" value="1"/>
</dbReference>
<name>A0ABU3GNW3_9SPHI</name>
<dbReference type="RefSeq" id="WP_311947147.1">
    <property type="nucleotide sequence ID" value="NZ_JAVLVU010000001.1"/>
</dbReference>
<dbReference type="InterPro" id="IPR051539">
    <property type="entry name" value="T4SS-coupling_protein"/>
</dbReference>
<comment type="subcellular location">
    <subcellularLocation>
        <location evidence="1">Cell membrane</location>
        <topology evidence="1">Multi-pass membrane protein</topology>
    </subcellularLocation>
</comment>
<organism evidence="10 11">
    <name type="scientific">Mucilaginibacter terrae</name>
    <dbReference type="NCBI Taxonomy" id="1955052"/>
    <lineage>
        <taxon>Bacteria</taxon>
        <taxon>Pseudomonadati</taxon>
        <taxon>Bacteroidota</taxon>
        <taxon>Sphingobacteriia</taxon>
        <taxon>Sphingobacteriales</taxon>
        <taxon>Sphingobacteriaceae</taxon>
        <taxon>Mucilaginibacter</taxon>
    </lineage>
</organism>
<keyword evidence="11" id="KW-1185">Reference proteome</keyword>
<comment type="caution">
    <text evidence="10">The sequence shown here is derived from an EMBL/GenBank/DDBJ whole genome shotgun (WGS) entry which is preliminary data.</text>
</comment>
<dbReference type="Pfam" id="PF10412">
    <property type="entry name" value="TrwB_AAD_bind"/>
    <property type="match status" value="1"/>
</dbReference>
<evidence type="ECO:0008006" key="12">
    <source>
        <dbReference type="Google" id="ProtNLM"/>
    </source>
</evidence>
<feature type="compositionally biased region" description="Basic and acidic residues" evidence="6">
    <location>
        <begin position="665"/>
        <end position="675"/>
    </location>
</feature>
<sequence>MEETRDQQKLHGFLQCGIYVSIALEAAVLIYRDAPFWGIFYSVILKISRLPVYHELIYSKLSTFLLICIVSVGTLAKKKTDLDPKKHIVYPLAIGMVLFFGSLLYRGRDSPVVLPGTRLYDLLYMSCSFLGALLCSVAMDNISKIIRSGLGKDKWNTEAESFLQPQKIKVTPYSVNIPMLFYFDQKVRHGWINICNVFRGTMVIGTPGSGKSFSIVNPFIRQLIAKEFAVCLYDFKFPDLGQIAYFHYLLAKGQGKMKGYSFHVLNLNDVEKSRRINPWRADYIRSLADASETAEALVEALKKGDKSGGSDQFFTQSAINFLASCIYFMSKYEGGKYSSLPHVLALLNRSYEEIFNTLTSEPELRALLSPFMTAFNAKAFDQLEGQIGTLKIFISRLATKETFWVFSGDDFDLKISARENPGVLVLANDPNTQNINSACYSIIINRLTKLINTKGNLPSALIVDEVPTLFVHKVENLIATARSNKVAVLMGLQELPQFSQQYGKDTAATITAVIGNVLSGSVRNKETLEWLERLFGKSKQLGEGLSIDRNKTSTSFNEKLEALIPAGKIASLNAGEMVGVIAADAQEVYTGQFETSAVNCRINLDMKAIGEEEKNYKPLPSYYDFGGKTDEKLRQNYDRITRQVQEMVLAFKPPAPVTPATAFNKRPDAKSKKPV</sequence>
<feature type="transmembrane region" description="Helical" evidence="7">
    <location>
        <begin position="88"/>
        <end position="107"/>
    </location>
</feature>
<evidence type="ECO:0000256" key="4">
    <source>
        <dbReference type="ARBA" id="ARBA00022989"/>
    </source>
</evidence>
<gene>
    <name evidence="10" type="ORF">QE417_000362</name>
</gene>
<dbReference type="PANTHER" id="PTHR37937:SF1">
    <property type="entry name" value="CONJUGATIVE TRANSFER: DNA TRANSPORT"/>
    <property type="match status" value="1"/>
</dbReference>
<feature type="domain" description="Type IV secretion system coupling protein TraD DNA-binding" evidence="8">
    <location>
        <begin position="199"/>
        <end position="550"/>
    </location>
</feature>
<dbReference type="InterPro" id="IPR027417">
    <property type="entry name" value="P-loop_NTPase"/>
</dbReference>
<evidence type="ECO:0000256" key="1">
    <source>
        <dbReference type="ARBA" id="ARBA00004651"/>
    </source>
</evidence>
<keyword evidence="3 7" id="KW-0812">Transmembrane</keyword>
<reference evidence="11" key="1">
    <citation type="submission" date="2023-07" db="EMBL/GenBank/DDBJ databases">
        <title>Functional and genomic diversity of the sorghum phyllosphere microbiome.</title>
        <authorList>
            <person name="Shade A."/>
        </authorList>
    </citation>
    <scope>NUCLEOTIDE SEQUENCE [LARGE SCALE GENOMIC DNA]</scope>
    <source>
        <strain evidence="11">SORGH_AS_0422</strain>
    </source>
</reference>
<dbReference type="InterPro" id="IPR025988">
    <property type="entry name" value="YWFCY_dom"/>
</dbReference>
<dbReference type="PANTHER" id="PTHR37937">
    <property type="entry name" value="CONJUGATIVE TRANSFER: DNA TRANSPORT"/>
    <property type="match status" value="1"/>
</dbReference>
<feature type="domain" description="YWFCY" evidence="9">
    <location>
        <begin position="38"/>
        <end position="146"/>
    </location>
</feature>
<dbReference type="SUPFAM" id="SSF52540">
    <property type="entry name" value="P-loop containing nucleoside triphosphate hydrolases"/>
    <property type="match status" value="1"/>
</dbReference>
<feature type="transmembrane region" description="Helical" evidence="7">
    <location>
        <begin position="12"/>
        <end position="31"/>
    </location>
</feature>
<proteinExistence type="predicted"/>
<dbReference type="Proteomes" id="UP001258315">
    <property type="component" value="Unassembled WGS sequence"/>
</dbReference>
<feature type="region of interest" description="Disordered" evidence="6">
    <location>
        <begin position="655"/>
        <end position="675"/>
    </location>
</feature>
<dbReference type="InterPro" id="IPR019476">
    <property type="entry name" value="T4SS_TraD_DNA-bd"/>
</dbReference>
<evidence type="ECO:0000256" key="3">
    <source>
        <dbReference type="ARBA" id="ARBA00022692"/>
    </source>
</evidence>
<dbReference type="CDD" id="cd01127">
    <property type="entry name" value="TrwB_TraG_TraD_VirD4"/>
    <property type="match status" value="2"/>
</dbReference>
<dbReference type="Gene3D" id="3.40.50.300">
    <property type="entry name" value="P-loop containing nucleotide triphosphate hydrolases"/>
    <property type="match status" value="1"/>
</dbReference>
<evidence type="ECO:0000256" key="5">
    <source>
        <dbReference type="ARBA" id="ARBA00023136"/>
    </source>
</evidence>